<reference evidence="2 3" key="1">
    <citation type="submission" date="2019-08" db="EMBL/GenBank/DDBJ databases">
        <title>Bacillus genomes from the desert of Cuatro Cienegas, Coahuila.</title>
        <authorList>
            <person name="Olmedo-Alvarez G."/>
        </authorList>
    </citation>
    <scope>NUCLEOTIDE SEQUENCE [LARGE SCALE GENOMIC DNA]</scope>
    <source>
        <strain evidence="2 3">CH87b_3T</strain>
    </source>
</reference>
<protein>
    <submittedName>
        <fullName evidence="2">NERD domain-containing protein</fullName>
    </submittedName>
</protein>
<comment type="caution">
    <text evidence="2">The sequence shown here is derived from an EMBL/GenBank/DDBJ whole genome shotgun (WGS) entry which is preliminary data.</text>
</comment>
<dbReference type="AlphaFoldDB" id="A0A5D4U6L2"/>
<dbReference type="Proteomes" id="UP000324269">
    <property type="component" value="Unassembled WGS sequence"/>
</dbReference>
<gene>
    <name evidence="2" type="ORF">FZC85_17925</name>
</gene>
<dbReference type="OrthoDB" id="569879at2"/>
<evidence type="ECO:0000259" key="1">
    <source>
        <dbReference type="PROSITE" id="PS50965"/>
    </source>
</evidence>
<dbReference type="EMBL" id="VTEZ01000006">
    <property type="protein sequence ID" value="TYS82986.1"/>
    <property type="molecule type" value="Genomic_DNA"/>
</dbReference>
<evidence type="ECO:0000313" key="2">
    <source>
        <dbReference type="EMBL" id="TYS82986.1"/>
    </source>
</evidence>
<evidence type="ECO:0000313" key="3">
    <source>
        <dbReference type="Proteomes" id="UP000324269"/>
    </source>
</evidence>
<organism evidence="2 3">
    <name type="scientific">Rossellomorea aquimaris</name>
    <dbReference type="NCBI Taxonomy" id="189382"/>
    <lineage>
        <taxon>Bacteria</taxon>
        <taxon>Bacillati</taxon>
        <taxon>Bacillota</taxon>
        <taxon>Bacilli</taxon>
        <taxon>Bacillales</taxon>
        <taxon>Bacillaceae</taxon>
        <taxon>Rossellomorea</taxon>
    </lineage>
</organism>
<dbReference type="InterPro" id="IPR011528">
    <property type="entry name" value="NERD"/>
</dbReference>
<proteinExistence type="predicted"/>
<name>A0A5D4U6L2_9BACI</name>
<dbReference type="Pfam" id="PF08378">
    <property type="entry name" value="NERD"/>
    <property type="match status" value="1"/>
</dbReference>
<sequence length="320" mass="37015">MNVKKRTPPIKLLQTEALLHRLNPLEHPKRPLIDQDLKKRKAGYNGEKTVDYHLSFLTDKKYMMLNDLRLPLAPDYFQIDSLLVTPYYALPIEIKNIAGILTIDPEFNQLSKLSTGTETGYPDPITQANRQKLFLQRWFYNNKLPCPPIEFLVAFSNPAIILKMAHGHKRIPPYDKMIHAQNIVREISKMNTKYTREVIDLKKVKRLLLNQHQPAYSSILPTYRLKESDLIKGVQCQKCSQIMIRKIGTWLCPGCYHLSKTAHLQAVEDYFLLIKPTITNRELRKFLHLPSAKTAAEILKSLNVKKTGSTRGVVYTKIFH</sequence>
<dbReference type="PROSITE" id="PS50965">
    <property type="entry name" value="NERD"/>
    <property type="match status" value="1"/>
</dbReference>
<feature type="domain" description="NERD" evidence="1">
    <location>
        <begin position="42"/>
        <end position="158"/>
    </location>
</feature>
<accession>A0A5D4U6L2</accession>
<dbReference type="RefSeq" id="WP_148970399.1">
    <property type="nucleotide sequence ID" value="NZ_JBNIKW010000006.1"/>
</dbReference>